<feature type="signal peptide" evidence="1">
    <location>
        <begin position="1"/>
        <end position="17"/>
    </location>
</feature>
<dbReference type="HOGENOM" id="CLU_716017_0_0_1"/>
<evidence type="ECO:0000313" key="2">
    <source>
        <dbReference type="EMBL" id="KEZ38995.1"/>
    </source>
</evidence>
<organism evidence="2 3">
    <name type="scientific">Pseudallescheria apiosperma</name>
    <name type="common">Scedosporium apiospermum</name>
    <dbReference type="NCBI Taxonomy" id="563466"/>
    <lineage>
        <taxon>Eukaryota</taxon>
        <taxon>Fungi</taxon>
        <taxon>Dikarya</taxon>
        <taxon>Ascomycota</taxon>
        <taxon>Pezizomycotina</taxon>
        <taxon>Sordariomycetes</taxon>
        <taxon>Hypocreomycetidae</taxon>
        <taxon>Microascales</taxon>
        <taxon>Microascaceae</taxon>
        <taxon>Scedosporium</taxon>
    </lineage>
</organism>
<evidence type="ECO:0008006" key="4">
    <source>
        <dbReference type="Google" id="ProtNLM"/>
    </source>
</evidence>
<accession>A0A084FV83</accession>
<protein>
    <recommendedName>
        <fullName evidence="4">Apple domain-containing protein</fullName>
    </recommendedName>
</protein>
<keyword evidence="1" id="KW-0732">Signal</keyword>
<dbReference type="KEGG" id="sapo:SAPIO_CDS10356"/>
<dbReference type="EMBL" id="JOWA01000165">
    <property type="protein sequence ID" value="KEZ38995.1"/>
    <property type="molecule type" value="Genomic_DNA"/>
</dbReference>
<name>A0A084FV83_PSEDA</name>
<sequence length="386" mass="41006">MKFQTFVVLFTAAAVSAHRSPAKTCNDTPSCKSLSDRDAKESQGHWEVVTSLLPAHTVTKTRTQRQTTVVVTSTIAPSQATEAVSTTKTQTGEPVALPAVTISSTVTEVNTITTTDTVTATEFETSLETQIETDRVTETVTNMATSTTTVPWQRPTCQAPAKRGIPAGSDKKLPDKCSCLLTTTKRAATVTTTVTAAKAPITRTVYKTGSQQPAVTKTITVTESTAGPSLSAPEVTIVVTEALTQTEGAVITVTEKQTDTSITTTTQTETDTVTAVTTTIATTTRHPCDDLDYILVTDESWSNRDVVSGFVADSWAARDCCVNCYMNSDCVFARFGNSLCEGFFTKRDVTNPCQSDQCPRGLSGVNVSSGDGLAYIVGPCMGGRTK</sequence>
<dbReference type="OMA" id="CAYFARA"/>
<dbReference type="GeneID" id="27719544"/>
<dbReference type="VEuPathDB" id="FungiDB:SAPIO_CDS10356"/>
<gene>
    <name evidence="2" type="ORF">SAPIO_CDS10356</name>
</gene>
<comment type="caution">
    <text evidence="2">The sequence shown here is derived from an EMBL/GenBank/DDBJ whole genome shotgun (WGS) entry which is preliminary data.</text>
</comment>
<dbReference type="AlphaFoldDB" id="A0A084FV83"/>
<proteinExistence type="predicted"/>
<dbReference type="RefSeq" id="XP_016638794.1">
    <property type="nucleotide sequence ID" value="XM_016783956.1"/>
</dbReference>
<dbReference type="Proteomes" id="UP000028545">
    <property type="component" value="Unassembled WGS sequence"/>
</dbReference>
<evidence type="ECO:0000256" key="1">
    <source>
        <dbReference type="SAM" id="SignalP"/>
    </source>
</evidence>
<feature type="chain" id="PRO_5001774883" description="Apple domain-containing protein" evidence="1">
    <location>
        <begin position="18"/>
        <end position="386"/>
    </location>
</feature>
<evidence type="ECO:0000313" key="3">
    <source>
        <dbReference type="Proteomes" id="UP000028545"/>
    </source>
</evidence>
<reference evidence="2 3" key="1">
    <citation type="journal article" date="2014" name="Genome Announc.">
        <title>Draft genome sequence of the pathogenic fungus Scedosporium apiospermum.</title>
        <authorList>
            <person name="Vandeputte P."/>
            <person name="Ghamrawi S."/>
            <person name="Rechenmann M."/>
            <person name="Iltis A."/>
            <person name="Giraud S."/>
            <person name="Fleury M."/>
            <person name="Thornton C."/>
            <person name="Delhaes L."/>
            <person name="Meyer W."/>
            <person name="Papon N."/>
            <person name="Bouchara J.P."/>
        </authorList>
    </citation>
    <scope>NUCLEOTIDE SEQUENCE [LARGE SCALE GENOMIC DNA]</scope>
    <source>
        <strain evidence="2 3">IHEM 14462</strain>
    </source>
</reference>
<keyword evidence="3" id="KW-1185">Reference proteome</keyword>